<evidence type="ECO:0000256" key="1">
    <source>
        <dbReference type="SAM" id="Phobius"/>
    </source>
</evidence>
<keyword evidence="1" id="KW-0472">Membrane</keyword>
<sequence length="224" mass="25689">KVDEISQRRSSSKSINAEMGNLTHIILIFLNIYGIFAADFTCNNCENTENMYPFKKIGSKYYFVNESLKMNWFAASYYCRSYGGELASIESDAELLALQNYILARDINSRLWIDGNDLAREGHFVTHTTGRPLIFTKWSSGNPNNWGYNEDCLDLYLYYKRLLMNDNRCDTELLAICQYREPNSHCSGKNSLTYQNDNCILSGLVEALAQTFQSFKSNSLCPRS</sequence>
<dbReference type="InterPro" id="IPR001304">
    <property type="entry name" value="C-type_lectin-like"/>
</dbReference>
<dbReference type="CDD" id="cd00037">
    <property type="entry name" value="CLECT"/>
    <property type="match status" value="1"/>
</dbReference>
<reference evidence="3" key="1">
    <citation type="journal article" date="2014" name="BMC Genomics">
        <title>Characterizing the developmental transcriptome of the oriental fruit fly, Bactrocera dorsalis (Diptera: Tephritidae) through comparative genomic analysis with Drosophila melanogaster utilizing modENCODE datasets.</title>
        <authorList>
            <person name="Geib S.M."/>
            <person name="Calla B."/>
            <person name="Hall B."/>
            <person name="Hou S."/>
            <person name="Manoukis N.C."/>
        </authorList>
    </citation>
    <scope>NUCLEOTIDE SEQUENCE</scope>
    <source>
        <strain evidence="3">Punador</strain>
    </source>
</reference>
<dbReference type="InterPro" id="IPR050111">
    <property type="entry name" value="C-type_lectin/snaclec_domain"/>
</dbReference>
<feature type="domain" description="C-type lectin" evidence="2">
    <location>
        <begin position="57"/>
        <end position="178"/>
    </location>
</feature>
<dbReference type="EMBL" id="GAKP01016142">
    <property type="protein sequence ID" value="JAC42810.1"/>
    <property type="molecule type" value="Transcribed_RNA"/>
</dbReference>
<evidence type="ECO:0000313" key="3">
    <source>
        <dbReference type="EMBL" id="JAC42810.1"/>
    </source>
</evidence>
<keyword evidence="1" id="KW-0812">Transmembrane</keyword>
<gene>
    <name evidence="3" type="primary">SFTPD</name>
</gene>
<proteinExistence type="predicted"/>
<dbReference type="Gene3D" id="3.10.100.10">
    <property type="entry name" value="Mannose-Binding Protein A, subunit A"/>
    <property type="match status" value="1"/>
</dbReference>
<keyword evidence="1" id="KW-1133">Transmembrane helix</keyword>
<organism evidence="3">
    <name type="scientific">Bactrocera dorsalis</name>
    <name type="common">Oriental fruit fly</name>
    <name type="synonym">Dacus dorsalis</name>
    <dbReference type="NCBI Taxonomy" id="27457"/>
    <lineage>
        <taxon>Eukaryota</taxon>
        <taxon>Metazoa</taxon>
        <taxon>Ecdysozoa</taxon>
        <taxon>Arthropoda</taxon>
        <taxon>Hexapoda</taxon>
        <taxon>Insecta</taxon>
        <taxon>Pterygota</taxon>
        <taxon>Neoptera</taxon>
        <taxon>Endopterygota</taxon>
        <taxon>Diptera</taxon>
        <taxon>Brachycera</taxon>
        <taxon>Muscomorpha</taxon>
        <taxon>Tephritoidea</taxon>
        <taxon>Tephritidae</taxon>
        <taxon>Bactrocera</taxon>
        <taxon>Bactrocera</taxon>
    </lineage>
</organism>
<evidence type="ECO:0000259" key="2">
    <source>
        <dbReference type="PROSITE" id="PS50041"/>
    </source>
</evidence>
<accession>A0A034VLZ4</accession>
<dbReference type="PROSITE" id="PS50041">
    <property type="entry name" value="C_TYPE_LECTIN_2"/>
    <property type="match status" value="1"/>
</dbReference>
<name>A0A034VLZ4_BACDO</name>
<dbReference type="SMART" id="SM00034">
    <property type="entry name" value="CLECT"/>
    <property type="match status" value="1"/>
</dbReference>
<dbReference type="InterPro" id="IPR016187">
    <property type="entry name" value="CTDL_fold"/>
</dbReference>
<dbReference type="Pfam" id="PF00059">
    <property type="entry name" value="Lectin_C"/>
    <property type="match status" value="1"/>
</dbReference>
<dbReference type="SUPFAM" id="SSF56436">
    <property type="entry name" value="C-type lectin-like"/>
    <property type="match status" value="1"/>
</dbReference>
<dbReference type="OrthoDB" id="6340082at2759"/>
<dbReference type="PANTHER" id="PTHR22803">
    <property type="entry name" value="MANNOSE, PHOSPHOLIPASE, LECTIN RECEPTOR RELATED"/>
    <property type="match status" value="1"/>
</dbReference>
<dbReference type="InterPro" id="IPR016186">
    <property type="entry name" value="C-type_lectin-like/link_sf"/>
</dbReference>
<protein>
    <submittedName>
        <fullName evidence="3">Pulmonary surfactant-associated protein D</fullName>
    </submittedName>
</protein>
<feature type="transmembrane region" description="Helical" evidence="1">
    <location>
        <begin position="21"/>
        <end position="38"/>
    </location>
</feature>
<feature type="non-terminal residue" evidence="3">
    <location>
        <position position="1"/>
    </location>
</feature>
<dbReference type="AlphaFoldDB" id="A0A034VLZ4"/>